<proteinExistence type="inferred from homology"/>
<evidence type="ECO:0000256" key="2">
    <source>
        <dbReference type="ARBA" id="ARBA00022729"/>
    </source>
</evidence>
<accession>A0A2T0SB95</accession>
<gene>
    <name evidence="5" type="ORF">CLV70_104246</name>
</gene>
<keyword evidence="2 3" id="KW-0732">Signal</keyword>
<sequence length="415" mass="44310">MTSKRMWAGASAMSAVLLLGACGGGGPGGSGGDFSGGKLVLAVLNDQSGVYKDASGPNSVKAVKMAVADFQKKYGDKAVVDKIEVTSTDHQNKPDIANTKASELYERRGADVILDVPTSSAALAVANQAKKNKKLFLDVSAATTALTGAQCNKYTFQWAYNTYMLANGTGTTVTEKGGKKWNIIYPDYEFGQNMSKSFSDAVTKAGGTVQGTIPTPFPNENFATFLTKAGSTDPDVIGTMQAGGDLINLVKQFNESGLKEKGIELAVGLMLITDIHSLGVDQFADTMFTDAWYWNMDPEARAWADRFLAETGTRPTFEHAGNYSAALQYLEAVQEAGTDDADAVVAKLEGKKINDVFLRNGEVRAKDHSVVHDAYLVRVKKPSEVKEDWDYEEIVATIPAAKAFAPAEASGCTLS</sequence>
<dbReference type="AlphaFoldDB" id="A0A2T0SB95"/>
<feature type="signal peptide" evidence="3">
    <location>
        <begin position="1"/>
        <end position="21"/>
    </location>
</feature>
<dbReference type="InterPro" id="IPR028082">
    <property type="entry name" value="Peripla_BP_I"/>
</dbReference>
<evidence type="ECO:0000256" key="1">
    <source>
        <dbReference type="ARBA" id="ARBA00010062"/>
    </source>
</evidence>
<dbReference type="EMBL" id="PVZG01000004">
    <property type="protein sequence ID" value="PRY30694.1"/>
    <property type="molecule type" value="Genomic_DNA"/>
</dbReference>
<name>A0A2T0SB95_9ACTN</name>
<keyword evidence="6" id="KW-1185">Reference proteome</keyword>
<dbReference type="CDD" id="cd06327">
    <property type="entry name" value="PBP1_SBP-like"/>
    <property type="match status" value="1"/>
</dbReference>
<evidence type="ECO:0000259" key="4">
    <source>
        <dbReference type="Pfam" id="PF13458"/>
    </source>
</evidence>
<dbReference type="PANTHER" id="PTHR30483:SF6">
    <property type="entry name" value="PERIPLASMIC BINDING PROTEIN OF ABC TRANSPORTER FOR NATURAL AMINO ACIDS"/>
    <property type="match status" value="1"/>
</dbReference>
<organism evidence="5 6">
    <name type="scientific">Pseudosporangium ferrugineum</name>
    <dbReference type="NCBI Taxonomy" id="439699"/>
    <lineage>
        <taxon>Bacteria</taxon>
        <taxon>Bacillati</taxon>
        <taxon>Actinomycetota</taxon>
        <taxon>Actinomycetes</taxon>
        <taxon>Micromonosporales</taxon>
        <taxon>Micromonosporaceae</taxon>
        <taxon>Pseudosporangium</taxon>
    </lineage>
</organism>
<dbReference type="Pfam" id="PF13458">
    <property type="entry name" value="Peripla_BP_6"/>
    <property type="match status" value="1"/>
</dbReference>
<reference evidence="5 6" key="1">
    <citation type="submission" date="2018-03" db="EMBL/GenBank/DDBJ databases">
        <title>Genomic Encyclopedia of Archaeal and Bacterial Type Strains, Phase II (KMG-II): from individual species to whole genera.</title>
        <authorList>
            <person name="Goeker M."/>
        </authorList>
    </citation>
    <scope>NUCLEOTIDE SEQUENCE [LARGE SCALE GENOMIC DNA]</scope>
    <source>
        <strain evidence="5 6">DSM 45348</strain>
    </source>
</reference>
<evidence type="ECO:0000313" key="5">
    <source>
        <dbReference type="EMBL" id="PRY30694.1"/>
    </source>
</evidence>
<dbReference type="PROSITE" id="PS51257">
    <property type="entry name" value="PROKAR_LIPOPROTEIN"/>
    <property type="match status" value="1"/>
</dbReference>
<evidence type="ECO:0000256" key="3">
    <source>
        <dbReference type="SAM" id="SignalP"/>
    </source>
</evidence>
<dbReference type="SUPFAM" id="SSF53822">
    <property type="entry name" value="Periplasmic binding protein-like I"/>
    <property type="match status" value="1"/>
</dbReference>
<dbReference type="PANTHER" id="PTHR30483">
    <property type="entry name" value="LEUCINE-SPECIFIC-BINDING PROTEIN"/>
    <property type="match status" value="1"/>
</dbReference>
<protein>
    <submittedName>
        <fullName evidence="5">Amino acid/amide ABC transporter substrate-binding protein (HAAT family)</fullName>
    </submittedName>
</protein>
<dbReference type="InterPro" id="IPR028081">
    <property type="entry name" value="Leu-bd"/>
</dbReference>
<dbReference type="InterPro" id="IPR051010">
    <property type="entry name" value="BCAA_transport"/>
</dbReference>
<comment type="similarity">
    <text evidence="1">Belongs to the leucine-binding protein family.</text>
</comment>
<dbReference type="RefSeq" id="WP_211303724.1">
    <property type="nucleotide sequence ID" value="NZ_PVZG01000004.1"/>
</dbReference>
<feature type="domain" description="Leucine-binding protein" evidence="4">
    <location>
        <begin position="41"/>
        <end position="380"/>
    </location>
</feature>
<comment type="caution">
    <text evidence="5">The sequence shown here is derived from an EMBL/GenBank/DDBJ whole genome shotgun (WGS) entry which is preliminary data.</text>
</comment>
<feature type="chain" id="PRO_5039664527" evidence="3">
    <location>
        <begin position="22"/>
        <end position="415"/>
    </location>
</feature>
<dbReference type="Gene3D" id="3.40.50.2300">
    <property type="match status" value="2"/>
</dbReference>
<dbReference type="Proteomes" id="UP000239209">
    <property type="component" value="Unassembled WGS sequence"/>
</dbReference>
<evidence type="ECO:0000313" key="6">
    <source>
        <dbReference type="Proteomes" id="UP000239209"/>
    </source>
</evidence>